<organism evidence="2 3">
    <name type="scientific">Luedemannella helvata</name>
    <dbReference type="NCBI Taxonomy" id="349315"/>
    <lineage>
        <taxon>Bacteria</taxon>
        <taxon>Bacillati</taxon>
        <taxon>Actinomycetota</taxon>
        <taxon>Actinomycetes</taxon>
        <taxon>Micromonosporales</taxon>
        <taxon>Micromonosporaceae</taxon>
        <taxon>Luedemannella</taxon>
    </lineage>
</organism>
<accession>A0ABP4VVX9</accession>
<keyword evidence="3" id="KW-1185">Reference proteome</keyword>
<feature type="transmembrane region" description="Helical" evidence="1">
    <location>
        <begin position="100"/>
        <end position="122"/>
    </location>
</feature>
<feature type="transmembrane region" description="Helical" evidence="1">
    <location>
        <begin position="543"/>
        <end position="563"/>
    </location>
</feature>
<feature type="transmembrane region" description="Helical" evidence="1">
    <location>
        <begin position="336"/>
        <end position="357"/>
    </location>
</feature>
<feature type="transmembrane region" description="Helical" evidence="1">
    <location>
        <begin position="254"/>
        <end position="278"/>
    </location>
</feature>
<keyword evidence="1" id="KW-0472">Membrane</keyword>
<feature type="transmembrane region" description="Helical" evidence="1">
    <location>
        <begin position="69"/>
        <end position="88"/>
    </location>
</feature>
<feature type="transmembrane region" description="Helical" evidence="1">
    <location>
        <begin position="369"/>
        <end position="391"/>
    </location>
</feature>
<dbReference type="EMBL" id="BAAALS010000001">
    <property type="protein sequence ID" value="GAA1734698.1"/>
    <property type="molecule type" value="Genomic_DNA"/>
</dbReference>
<dbReference type="Proteomes" id="UP001500655">
    <property type="component" value="Unassembled WGS sequence"/>
</dbReference>
<comment type="caution">
    <text evidence="2">The sequence shown here is derived from an EMBL/GenBank/DDBJ whole genome shotgun (WGS) entry which is preliminary data.</text>
</comment>
<feature type="transmembrane region" description="Helical" evidence="1">
    <location>
        <begin position="500"/>
        <end position="523"/>
    </location>
</feature>
<name>A0ABP4VVX9_9ACTN</name>
<feature type="transmembrane region" description="Helical" evidence="1">
    <location>
        <begin position="215"/>
        <end position="234"/>
    </location>
</feature>
<dbReference type="InterPro" id="IPR029058">
    <property type="entry name" value="AB_hydrolase_fold"/>
</dbReference>
<evidence type="ECO:0008006" key="4">
    <source>
        <dbReference type="Google" id="ProtNLM"/>
    </source>
</evidence>
<feature type="transmembrane region" description="Helical" evidence="1">
    <location>
        <begin position="427"/>
        <end position="448"/>
    </location>
</feature>
<evidence type="ECO:0000256" key="1">
    <source>
        <dbReference type="SAM" id="Phobius"/>
    </source>
</evidence>
<sequence>MATELRVHGVSGAPAEEVLDRPWVGRVAGDNDAGFYRPRPETHATTGPGGAELEAYRWGNLTSGAAARALWLILLPFTLANMTVWLRPPAGRDGRAVVRGLCRLFAVSLTATFVLTVVGVALDLIAWQCATPGSDCLRRRSWLRPFFTGFFEPTNRRLALAALVPLGVIALLWELARRSWARYESFRPTGERADGDGLASPTFWQGRIQVGRLRALHIAAALATVDAVLLYVLVRRDRAGGFAGVDLGPLSASAARAIGVLLCVLTGVVLGVCAAALLARGMVSRDEPARWAGPAVRAVRWTAVGVTVATLGYALLPRARWPTMGALPGYGPLVTGLFAVQVGLLSALLLVVAVQVGAARRYGLLREPLLGGFGAPVVGSIGLGLGIAFSAGVTYRVADYLDGAAVPSPADWADQPARLRLEPPLSFQWAAIGFLVATIVVLLVYAWVRLVTVRRLRAGARAATDEDFPGGRARNPARAAAVDDAVAGARATDHIGRAIGVAWGILAVGVLVATCLALAGVGPVQLAPSGSPGARMLHTLTNAGTYLISLTVIALVILGVQAYRKQRVRRIVGVVWDLATFWPRAAHPLGVPCYAERAVPELANRAAWLATERGGVVLSGHSQGSVLAATAVLQVPRSARSGAALLTYGSPLRRLYGRAFPAYFHDGVFEEISGALDHGQPRWVNLWRRTDAIGGPVAPGGRDVRVVDPIAFDPPPGDRVPPVIAGHFDYQLSPAFAVELTALLDRLRR</sequence>
<dbReference type="SUPFAM" id="SSF53474">
    <property type="entry name" value="alpha/beta-Hydrolases"/>
    <property type="match status" value="1"/>
</dbReference>
<feature type="transmembrane region" description="Helical" evidence="1">
    <location>
        <begin position="158"/>
        <end position="176"/>
    </location>
</feature>
<feature type="transmembrane region" description="Helical" evidence="1">
    <location>
        <begin position="298"/>
        <end position="316"/>
    </location>
</feature>
<evidence type="ECO:0000313" key="3">
    <source>
        <dbReference type="Proteomes" id="UP001500655"/>
    </source>
</evidence>
<proteinExistence type="predicted"/>
<dbReference type="RefSeq" id="WP_344075519.1">
    <property type="nucleotide sequence ID" value="NZ_BAAALS010000001.1"/>
</dbReference>
<protein>
    <recommendedName>
        <fullName evidence="4">Integral membrane protein</fullName>
    </recommendedName>
</protein>
<evidence type="ECO:0000313" key="2">
    <source>
        <dbReference type="EMBL" id="GAA1734698.1"/>
    </source>
</evidence>
<reference evidence="3" key="1">
    <citation type="journal article" date="2019" name="Int. J. Syst. Evol. Microbiol.">
        <title>The Global Catalogue of Microorganisms (GCM) 10K type strain sequencing project: providing services to taxonomists for standard genome sequencing and annotation.</title>
        <authorList>
            <consortium name="The Broad Institute Genomics Platform"/>
            <consortium name="The Broad Institute Genome Sequencing Center for Infectious Disease"/>
            <person name="Wu L."/>
            <person name="Ma J."/>
        </authorList>
    </citation>
    <scope>NUCLEOTIDE SEQUENCE [LARGE SCALE GENOMIC DNA]</scope>
    <source>
        <strain evidence="3">JCM 13249</strain>
    </source>
</reference>
<gene>
    <name evidence="2" type="ORF">GCM10009681_01100</name>
</gene>
<keyword evidence="1" id="KW-0812">Transmembrane</keyword>
<keyword evidence="1" id="KW-1133">Transmembrane helix</keyword>